<keyword evidence="1" id="KW-0472">Membrane</keyword>
<dbReference type="GO" id="GO:0010228">
    <property type="term" value="P:vegetative to reproductive phase transition of meristem"/>
    <property type="evidence" value="ECO:0007669"/>
    <property type="project" value="TreeGrafter"/>
</dbReference>
<dbReference type="PANTHER" id="PTHR31133">
    <property type="entry name" value="MEMBRANE PROTEIN"/>
    <property type="match status" value="1"/>
</dbReference>
<reference evidence="2 3" key="1">
    <citation type="journal article" date="2023" name="G3 (Bethesda)">
        <title>A chromosome-length genome assembly and annotation of blackberry (Rubus argutus, cv. 'Hillquist').</title>
        <authorList>
            <person name="Bruna T."/>
            <person name="Aryal R."/>
            <person name="Dudchenko O."/>
            <person name="Sargent D.J."/>
            <person name="Mead D."/>
            <person name="Buti M."/>
            <person name="Cavallini A."/>
            <person name="Hytonen T."/>
            <person name="Andres J."/>
            <person name="Pham M."/>
            <person name="Weisz D."/>
            <person name="Mascagni F."/>
            <person name="Usai G."/>
            <person name="Natali L."/>
            <person name="Bassil N."/>
            <person name="Fernandez G.E."/>
            <person name="Lomsadze A."/>
            <person name="Armour M."/>
            <person name="Olukolu B."/>
            <person name="Poorten T."/>
            <person name="Britton C."/>
            <person name="Davik J."/>
            <person name="Ashrafi H."/>
            <person name="Aiden E.L."/>
            <person name="Borodovsky M."/>
            <person name="Worthington M."/>
        </authorList>
    </citation>
    <scope>NUCLEOTIDE SEQUENCE [LARGE SCALE GENOMIC DNA]</scope>
    <source>
        <strain evidence="2">PI 553951</strain>
    </source>
</reference>
<evidence type="ECO:0000313" key="3">
    <source>
        <dbReference type="Proteomes" id="UP001457282"/>
    </source>
</evidence>
<keyword evidence="3" id="KW-1185">Reference proteome</keyword>
<dbReference type="AlphaFoldDB" id="A0AAW1WH97"/>
<feature type="transmembrane region" description="Helical" evidence="1">
    <location>
        <begin position="42"/>
        <end position="66"/>
    </location>
</feature>
<sequence>MEVPVHFLSQLWSFISFLPFFFLLLILGLVKAAIIGPVVLCIILFGNSAVIAGLWLAHFVWTYYCVARSKRLGLVLKILVLVLLPAPLVLWPVVGVVVSLLGGIGYGFFCPLLATFEAVGENIPDKFYHCFVDGSWSTIKGSCIIVQDFTDFCFHSYFSFMDELMEQMPADEKPMDIELLKLPGCLLVSGIGVPVDVLMITAVAIWKSPYMLFKGWKRLLEDLIGREGPFLETVCVPFAGLAILLWPLAVVGGVVASFLSSFFLGLYSGAIVYQEDSFRLGLAFIVSVVSLYDEYVNDLLYLRVGSCFPRPIYRRNMSSCLERKSSGDNDKNDSNNCREVSYRSKLVSQQSRIWKQALHQYKEMQVWGWLFKSCEINGRILLRDGLIDVKDVEECILKGNCKKLGIKLPAWTILQCLLASAKSGSSGLVISDDVELTRTNGPRGNVFDWFIGPLLVMKDQIKNLQLDENEEMSLRYLFMKCKNETPEEWDNTEFPSGDHVRRAQLQALFRRLQGVVASMSRVPTFRRRFRNLVKVLYLEAVQAAASGSHIGGISNLGKGDKSLMGSEDGKELKGGEEIVDVAERNTYDNGNIV</sequence>
<comment type="caution">
    <text evidence="2">The sequence shown here is derived from an EMBL/GenBank/DDBJ whole genome shotgun (WGS) entry which is preliminary data.</text>
</comment>
<evidence type="ECO:0000313" key="2">
    <source>
        <dbReference type="EMBL" id="KAK9924290.1"/>
    </source>
</evidence>
<protein>
    <recommendedName>
        <fullName evidence="4">Steroid nuclear receptor ligand-binding</fullName>
    </recommendedName>
</protein>
<dbReference type="InterPro" id="IPR040229">
    <property type="entry name" value="At3g27390-like"/>
</dbReference>
<dbReference type="EMBL" id="JBEDUW010000006">
    <property type="protein sequence ID" value="KAK9924290.1"/>
    <property type="molecule type" value="Genomic_DNA"/>
</dbReference>
<accession>A0AAW1WH97</accession>
<feature type="transmembrane region" description="Helical" evidence="1">
    <location>
        <begin position="78"/>
        <end position="109"/>
    </location>
</feature>
<evidence type="ECO:0008006" key="4">
    <source>
        <dbReference type="Google" id="ProtNLM"/>
    </source>
</evidence>
<dbReference type="Proteomes" id="UP001457282">
    <property type="component" value="Unassembled WGS sequence"/>
</dbReference>
<organism evidence="2 3">
    <name type="scientific">Rubus argutus</name>
    <name type="common">Southern blackberry</name>
    <dbReference type="NCBI Taxonomy" id="59490"/>
    <lineage>
        <taxon>Eukaryota</taxon>
        <taxon>Viridiplantae</taxon>
        <taxon>Streptophyta</taxon>
        <taxon>Embryophyta</taxon>
        <taxon>Tracheophyta</taxon>
        <taxon>Spermatophyta</taxon>
        <taxon>Magnoliopsida</taxon>
        <taxon>eudicotyledons</taxon>
        <taxon>Gunneridae</taxon>
        <taxon>Pentapetalae</taxon>
        <taxon>rosids</taxon>
        <taxon>fabids</taxon>
        <taxon>Rosales</taxon>
        <taxon>Rosaceae</taxon>
        <taxon>Rosoideae</taxon>
        <taxon>Rosoideae incertae sedis</taxon>
        <taxon>Rubus</taxon>
    </lineage>
</organism>
<gene>
    <name evidence="2" type="ORF">M0R45_032670</name>
</gene>
<proteinExistence type="predicted"/>
<dbReference type="PANTHER" id="PTHR31133:SF2">
    <property type="entry name" value="EXPRESSED PROTEIN"/>
    <property type="match status" value="1"/>
</dbReference>
<feature type="transmembrane region" description="Helical" evidence="1">
    <location>
        <begin position="12"/>
        <end position="36"/>
    </location>
</feature>
<keyword evidence="1" id="KW-0812">Transmembrane</keyword>
<keyword evidence="1" id="KW-1133">Transmembrane helix</keyword>
<name>A0AAW1WH97_RUBAR</name>
<feature type="transmembrane region" description="Helical" evidence="1">
    <location>
        <begin position="186"/>
        <end position="208"/>
    </location>
</feature>
<evidence type="ECO:0000256" key="1">
    <source>
        <dbReference type="SAM" id="Phobius"/>
    </source>
</evidence>